<keyword evidence="8" id="KW-0131">Cell cycle</keyword>
<evidence type="ECO:0000256" key="3">
    <source>
        <dbReference type="ARBA" id="ARBA00022490"/>
    </source>
</evidence>
<dbReference type="PANTHER" id="PTHR43783:SF1">
    <property type="entry name" value="UDP-N-ACETYLGLUCOSAMINE 1-CARBOXYVINYLTRANSFERASE"/>
    <property type="match status" value="1"/>
</dbReference>
<dbReference type="GO" id="GO:0009252">
    <property type="term" value="P:peptidoglycan biosynthetic process"/>
    <property type="evidence" value="ECO:0007669"/>
    <property type="project" value="UniProtKB-KW"/>
</dbReference>
<dbReference type="InterPro" id="IPR010982">
    <property type="entry name" value="Lambda_DNA-bd_dom_sf"/>
</dbReference>
<evidence type="ECO:0000256" key="10">
    <source>
        <dbReference type="ARBA" id="ARBA00038367"/>
    </source>
</evidence>
<evidence type="ECO:0000256" key="9">
    <source>
        <dbReference type="ARBA" id="ARBA00023316"/>
    </source>
</evidence>
<keyword evidence="6" id="KW-0133">Cell shape</keyword>
<evidence type="ECO:0000256" key="8">
    <source>
        <dbReference type="ARBA" id="ARBA00023306"/>
    </source>
</evidence>
<proteinExistence type="inferred from homology"/>
<evidence type="ECO:0000259" key="16">
    <source>
        <dbReference type="PROSITE" id="PS50943"/>
    </source>
</evidence>
<name>A0A3P1S430_STRSA</name>
<keyword evidence="4" id="KW-0132">Cell division</keyword>
<dbReference type="EC" id="2.5.1.7" evidence="11"/>
<evidence type="ECO:0000256" key="7">
    <source>
        <dbReference type="ARBA" id="ARBA00022984"/>
    </source>
</evidence>
<dbReference type="PANTHER" id="PTHR43783">
    <property type="entry name" value="UDP-N-ACETYLGLUCOSAMINE 1-CARBOXYVINYLTRANSFERASE"/>
    <property type="match status" value="1"/>
</dbReference>
<keyword evidence="9" id="KW-0961">Cell wall biogenesis/degradation</keyword>
<evidence type="ECO:0000313" key="19">
    <source>
        <dbReference type="EMBL" id="RSI10849.1"/>
    </source>
</evidence>
<dbReference type="GO" id="GO:0051301">
    <property type="term" value="P:cell division"/>
    <property type="evidence" value="ECO:0007669"/>
    <property type="project" value="UniProtKB-KW"/>
</dbReference>
<comment type="caution">
    <text evidence="18">The sequence shown here is derived from an EMBL/GenBank/DDBJ whole genome shotgun (WGS) entry which is preliminary data.</text>
</comment>
<dbReference type="InterPro" id="IPR036968">
    <property type="entry name" value="Enolpyruvate_Tfrase_sf"/>
</dbReference>
<evidence type="ECO:0000256" key="6">
    <source>
        <dbReference type="ARBA" id="ARBA00022960"/>
    </source>
</evidence>
<evidence type="ECO:0000313" key="17">
    <source>
        <dbReference type="EMBL" id="KAA0119302.1"/>
    </source>
</evidence>
<dbReference type="InterPro" id="IPR001986">
    <property type="entry name" value="Enolpyruvate_Tfrase_dom"/>
</dbReference>
<feature type="domain" description="HTH cro/C1-type" evidence="16">
    <location>
        <begin position="6"/>
        <end position="60"/>
    </location>
</feature>
<comment type="catalytic activity">
    <reaction evidence="15">
        <text>phosphoenolpyruvate + UDP-N-acetyl-alpha-D-glucosamine = UDP-N-acetyl-3-O-(1-carboxyvinyl)-alpha-D-glucosamine + phosphate</text>
        <dbReference type="Rhea" id="RHEA:18681"/>
        <dbReference type="ChEBI" id="CHEBI:43474"/>
        <dbReference type="ChEBI" id="CHEBI:57705"/>
        <dbReference type="ChEBI" id="CHEBI:58702"/>
        <dbReference type="ChEBI" id="CHEBI:68483"/>
        <dbReference type="EC" id="2.5.1.7"/>
    </reaction>
</comment>
<comment type="similarity">
    <text evidence="10">Belongs to the EPSP synthase family. MurA subfamily.</text>
</comment>
<dbReference type="GO" id="GO:0008760">
    <property type="term" value="F:UDP-N-acetylglucosamine 1-carboxyvinyltransferase activity"/>
    <property type="evidence" value="ECO:0007669"/>
    <property type="project" value="UniProtKB-EC"/>
</dbReference>
<organism evidence="18 21">
    <name type="scientific">Streptococcus sanguinis</name>
    <dbReference type="NCBI Taxonomy" id="1305"/>
    <lineage>
        <taxon>Bacteria</taxon>
        <taxon>Bacillati</taxon>
        <taxon>Bacillota</taxon>
        <taxon>Bacilli</taxon>
        <taxon>Lactobacillales</taxon>
        <taxon>Streptococcaceae</taxon>
        <taxon>Streptococcus</taxon>
    </lineage>
</organism>
<dbReference type="EMBL" id="VIBR01000001">
    <property type="protein sequence ID" value="KAA0119302.1"/>
    <property type="molecule type" value="Genomic_DNA"/>
</dbReference>
<dbReference type="EMBL" id="RQZI01000008">
    <property type="protein sequence ID" value="RRC91630.1"/>
    <property type="molecule type" value="Genomic_DNA"/>
</dbReference>
<reference evidence="18 21" key="1">
    <citation type="submission" date="2018-11" db="EMBL/GenBank/DDBJ databases">
        <title>Genomes From Bacteria Associated with the Canine Oral Cavity: a Test Case for Automated Genome-Based Taxonomic Assignment.</title>
        <authorList>
            <person name="Coil D.A."/>
            <person name="Jospin G."/>
            <person name="Darling A.E."/>
            <person name="Wallis C."/>
            <person name="Davis I.J."/>
            <person name="Harris S."/>
            <person name="Eisen J.A."/>
            <person name="Holcombe L.J."/>
            <person name="O'Flynn C."/>
        </authorList>
    </citation>
    <scope>NUCLEOTIDE SEQUENCE [LARGE SCALE GENOMIC DNA]</scope>
    <source>
        <strain evidence="18 21">OH953</strain>
    </source>
</reference>
<reference evidence="17 22" key="3">
    <citation type="submission" date="2019-06" db="EMBL/GenBank/DDBJ databases">
        <title>Genome sequence and analysis of a MDR-Streptococcus sanguis isolated from throat swab of children with scarlet fever from Hangzhou,China.</title>
        <authorList>
            <person name="Huang Y."/>
            <person name="Xie L."/>
            <person name="Liu W."/>
        </authorList>
    </citation>
    <scope>NUCLEOTIDE SEQUENCE [LARGE SCALE GENOMIC DNA]</scope>
    <source>
        <strain evidence="17 22">S28</strain>
    </source>
</reference>
<dbReference type="GO" id="GO:0003677">
    <property type="term" value="F:DNA binding"/>
    <property type="evidence" value="ECO:0007669"/>
    <property type="project" value="InterPro"/>
</dbReference>
<protein>
    <recommendedName>
        <fullName evidence="12">UDP-N-acetylglucosamine 1-carboxyvinyltransferase</fullName>
        <ecNumber evidence="11">2.5.1.7</ecNumber>
    </recommendedName>
    <alternativeName>
        <fullName evidence="13">Enoylpyruvate transferase</fullName>
    </alternativeName>
    <alternativeName>
        <fullName evidence="14">UDP-N-acetylglucosamine enolpyruvyl transferase</fullName>
    </alternativeName>
</protein>
<keyword evidence="7" id="KW-0573">Peptidoglycan synthesis</keyword>
<evidence type="ECO:0000313" key="18">
    <source>
        <dbReference type="EMBL" id="RRC91630.1"/>
    </source>
</evidence>
<evidence type="ECO:0000313" key="20">
    <source>
        <dbReference type="Proteomes" id="UP000269317"/>
    </source>
</evidence>
<evidence type="ECO:0000313" key="21">
    <source>
        <dbReference type="Proteomes" id="UP000277597"/>
    </source>
</evidence>
<dbReference type="Pfam" id="PF01381">
    <property type="entry name" value="HTH_3"/>
    <property type="match status" value="1"/>
</dbReference>
<evidence type="ECO:0000256" key="11">
    <source>
        <dbReference type="ARBA" id="ARBA00039108"/>
    </source>
</evidence>
<dbReference type="InterPro" id="IPR001387">
    <property type="entry name" value="Cro/C1-type_HTH"/>
</dbReference>
<reference evidence="19 20" key="2">
    <citation type="submission" date="2018-11" db="EMBL/GenBank/DDBJ databases">
        <title>Species Designations Belie Phenotypic and Genotypic Heterogeneity in Oral Streptococci.</title>
        <authorList>
            <person name="Velsko I."/>
        </authorList>
    </citation>
    <scope>NUCLEOTIDE SEQUENCE [LARGE SCALE GENOMIC DNA]</scope>
    <source>
        <strain evidence="19 20">KLC03</strain>
    </source>
</reference>
<dbReference type="Gene3D" id="3.65.10.10">
    <property type="entry name" value="Enolpyruvate transferase domain"/>
    <property type="match status" value="2"/>
</dbReference>
<dbReference type="Gene3D" id="1.10.260.40">
    <property type="entry name" value="lambda repressor-like DNA-binding domains"/>
    <property type="match status" value="1"/>
</dbReference>
<evidence type="ECO:0000256" key="5">
    <source>
        <dbReference type="ARBA" id="ARBA00022679"/>
    </source>
</evidence>
<dbReference type="GO" id="GO:0005737">
    <property type="term" value="C:cytoplasm"/>
    <property type="evidence" value="ECO:0007669"/>
    <property type="project" value="UniProtKB-SubCell"/>
</dbReference>
<dbReference type="SUPFAM" id="SSF55205">
    <property type="entry name" value="EPT/RTPC-like"/>
    <property type="match status" value="1"/>
</dbReference>
<dbReference type="AlphaFoldDB" id="A0A3P1S430"/>
<dbReference type="Pfam" id="PF00275">
    <property type="entry name" value="EPSP_synthase"/>
    <property type="match status" value="1"/>
</dbReference>
<evidence type="ECO:0000256" key="12">
    <source>
        <dbReference type="ARBA" id="ARBA00039754"/>
    </source>
</evidence>
<dbReference type="Proteomes" id="UP000269317">
    <property type="component" value="Unassembled WGS sequence"/>
</dbReference>
<evidence type="ECO:0000256" key="1">
    <source>
        <dbReference type="ARBA" id="ARBA00004496"/>
    </source>
</evidence>
<dbReference type="InterPro" id="IPR013792">
    <property type="entry name" value="RNA3'P_cycl/enolpyr_Trfase_a/b"/>
</dbReference>
<dbReference type="GO" id="GO:0008360">
    <property type="term" value="P:regulation of cell shape"/>
    <property type="evidence" value="ECO:0007669"/>
    <property type="project" value="UniProtKB-KW"/>
</dbReference>
<keyword evidence="3" id="KW-0963">Cytoplasm</keyword>
<comment type="subcellular location">
    <subcellularLocation>
        <location evidence="1">Cytoplasm</location>
    </subcellularLocation>
</comment>
<keyword evidence="5 19" id="KW-0808">Transferase</keyword>
<dbReference type="SMART" id="SM00530">
    <property type="entry name" value="HTH_XRE"/>
    <property type="match status" value="1"/>
</dbReference>
<dbReference type="SUPFAM" id="SSF47413">
    <property type="entry name" value="lambda repressor-like DNA-binding domains"/>
    <property type="match status" value="1"/>
</dbReference>
<dbReference type="InterPro" id="IPR050068">
    <property type="entry name" value="MurA_subfamily"/>
</dbReference>
<dbReference type="Proteomes" id="UP000277597">
    <property type="component" value="Unassembled WGS sequence"/>
</dbReference>
<evidence type="ECO:0000256" key="4">
    <source>
        <dbReference type="ARBA" id="ARBA00022618"/>
    </source>
</evidence>
<evidence type="ECO:0000256" key="13">
    <source>
        <dbReference type="ARBA" id="ARBA00042443"/>
    </source>
</evidence>
<accession>A0A3P1S430</accession>
<dbReference type="RefSeq" id="WP_124765557.1">
    <property type="nucleotide sequence ID" value="NZ_CP076614.1"/>
</dbReference>
<evidence type="ECO:0000256" key="15">
    <source>
        <dbReference type="ARBA" id="ARBA00047527"/>
    </source>
</evidence>
<sequence>MIGNFLKQKRLAMGLTQDFVAKQLNISRQAISNWENGSRDINIRDLIAYAKILEISFEDLEVHVNRIDGNSNQDTPKASRRRLPTHFNMEISKTNRIRPTKHIKIEGDKVVGVHILLTSLFFHGKQLTINNCPTALDFLNILYEFGNNEWVESTTNKDSIKLIPQKNPYDITTLNRISRASIGIISSLTYKFHQLLFTFPGGDNFCFRPIDLHLDILSIIANYQYDNIGKLFYSEKNDFLNKNVSFNCYANGSKSVGAFFNAISLAYVYPNEITINGISPDPTISYLVDLLKKSTNRKVKYLTPNKISISKVDTIEISSAELTLPPDMSMLVSYVLLFWDSLNDIIFDNVSINDIPESYLNLFYKLGLSVQENNNTIRFTKKSEIDYEYFEFLRLGGAPFITTDLGPIISEFLASYNVPSIIFDEVFINRFSHVSELKKLGINLKVLDNGALKTLPRTNLPLEKTNKFDLKDIRAGMAILMGINQTNISSATLYNFDQVLRGFGNINDVLKELGYEGVLHGKA</sequence>
<evidence type="ECO:0000256" key="14">
    <source>
        <dbReference type="ARBA" id="ARBA00042842"/>
    </source>
</evidence>
<dbReference type="PROSITE" id="PS50943">
    <property type="entry name" value="HTH_CROC1"/>
    <property type="match status" value="1"/>
</dbReference>
<comment type="pathway">
    <text evidence="2">Cell wall biogenesis; peptidoglycan biosynthesis.</text>
</comment>
<evidence type="ECO:0000313" key="22">
    <source>
        <dbReference type="Proteomes" id="UP000324105"/>
    </source>
</evidence>
<evidence type="ECO:0000256" key="2">
    <source>
        <dbReference type="ARBA" id="ARBA00004752"/>
    </source>
</evidence>
<dbReference type="GO" id="GO:0071555">
    <property type="term" value="P:cell wall organization"/>
    <property type="evidence" value="ECO:0007669"/>
    <property type="project" value="UniProtKB-KW"/>
</dbReference>
<gene>
    <name evidence="19" type="primary">murA2</name>
    <name evidence="19" type="ORF">D8887_03785</name>
    <name evidence="18" type="ORF">EII39_08105</name>
    <name evidence="17" type="ORF">FKX92_01825</name>
</gene>
<dbReference type="Proteomes" id="UP000324105">
    <property type="component" value="Unassembled WGS sequence"/>
</dbReference>
<dbReference type="EMBL" id="RJML01000003">
    <property type="protein sequence ID" value="RSI10849.1"/>
    <property type="molecule type" value="Genomic_DNA"/>
</dbReference>
<dbReference type="CDD" id="cd00093">
    <property type="entry name" value="HTH_XRE"/>
    <property type="match status" value="1"/>
</dbReference>